<evidence type="ECO:0000313" key="2">
    <source>
        <dbReference type="EMBL" id="UJO17986.1"/>
    </source>
</evidence>
<feature type="transmembrane region" description="Helical" evidence="1">
    <location>
        <begin position="72"/>
        <end position="92"/>
    </location>
</feature>
<keyword evidence="1" id="KW-0472">Membrane</keyword>
<reference evidence="2" key="2">
    <citation type="journal article" date="2022" name="Microb. Genom.">
        <title>A chromosome-scale genome assembly of the tomato pathogen Cladosporium fulvum reveals a compartmentalized genome architecture and the presence of a dispensable chromosome.</title>
        <authorList>
            <person name="Zaccaron A.Z."/>
            <person name="Chen L.H."/>
            <person name="Samaras A."/>
            <person name="Stergiopoulos I."/>
        </authorList>
    </citation>
    <scope>NUCLEOTIDE SEQUENCE</scope>
    <source>
        <strain evidence="2">Race5_Kim</strain>
    </source>
</reference>
<dbReference type="KEGG" id="ffu:CLAFUR5_05536"/>
<evidence type="ECO:0008006" key="4">
    <source>
        <dbReference type="Google" id="ProtNLM"/>
    </source>
</evidence>
<feature type="transmembrane region" description="Helical" evidence="1">
    <location>
        <begin position="104"/>
        <end position="126"/>
    </location>
</feature>
<protein>
    <recommendedName>
        <fullName evidence="4">Transmembrane protein</fullName>
    </recommendedName>
</protein>
<evidence type="ECO:0000256" key="1">
    <source>
        <dbReference type="SAM" id="Phobius"/>
    </source>
</evidence>
<dbReference type="EMBL" id="CP090167">
    <property type="protein sequence ID" value="UJO17986.1"/>
    <property type="molecule type" value="Genomic_DNA"/>
</dbReference>
<proteinExistence type="predicted"/>
<keyword evidence="1" id="KW-0812">Transmembrane</keyword>
<reference evidence="2" key="1">
    <citation type="submission" date="2021-12" db="EMBL/GenBank/DDBJ databases">
        <authorList>
            <person name="Zaccaron A."/>
            <person name="Stergiopoulos I."/>
        </authorList>
    </citation>
    <scope>NUCLEOTIDE SEQUENCE</scope>
    <source>
        <strain evidence="2">Race5_Kim</strain>
    </source>
</reference>
<keyword evidence="1" id="KW-1133">Transmembrane helix</keyword>
<gene>
    <name evidence="2" type="ORF">CLAFUR5_05536</name>
</gene>
<feature type="transmembrane region" description="Helical" evidence="1">
    <location>
        <begin position="44"/>
        <end position="60"/>
    </location>
</feature>
<name>A0A9Q8P9I4_PASFU</name>
<keyword evidence="3" id="KW-1185">Reference proteome</keyword>
<evidence type="ECO:0000313" key="3">
    <source>
        <dbReference type="Proteomes" id="UP000756132"/>
    </source>
</evidence>
<dbReference type="Proteomes" id="UP000756132">
    <property type="component" value="Chromosome 5"/>
</dbReference>
<dbReference type="AlphaFoldDB" id="A0A9Q8P9I4"/>
<dbReference type="RefSeq" id="XP_047762352.1">
    <property type="nucleotide sequence ID" value="XM_047904684.1"/>
</dbReference>
<sequence length="147" mass="16354">MPEWVPTGVPESVMLKAIDLAFNLVLDQGACAAWFAWGKDATKLLMFTTLSLFVLYMGFVDAARGDHRTKRALFFLNTLPLFLDTLLEGLSFHCASSAPGPLQWVALVVVALVKALGLTLGWHSWVKRRPSCFRSMWARKTILIGDN</sequence>
<dbReference type="GeneID" id="71985414"/>
<organism evidence="2 3">
    <name type="scientific">Passalora fulva</name>
    <name type="common">Tomato leaf mold</name>
    <name type="synonym">Cladosporium fulvum</name>
    <dbReference type="NCBI Taxonomy" id="5499"/>
    <lineage>
        <taxon>Eukaryota</taxon>
        <taxon>Fungi</taxon>
        <taxon>Dikarya</taxon>
        <taxon>Ascomycota</taxon>
        <taxon>Pezizomycotina</taxon>
        <taxon>Dothideomycetes</taxon>
        <taxon>Dothideomycetidae</taxon>
        <taxon>Mycosphaerellales</taxon>
        <taxon>Mycosphaerellaceae</taxon>
        <taxon>Fulvia</taxon>
    </lineage>
</organism>
<accession>A0A9Q8P9I4</accession>